<dbReference type="PANTHER" id="PTHR33507">
    <property type="entry name" value="INNER MEMBRANE PROTEIN YBBJ"/>
    <property type="match status" value="1"/>
</dbReference>
<gene>
    <name evidence="9" type="ORF">OE104_03310</name>
</gene>
<comment type="subcellular location">
    <subcellularLocation>
        <location evidence="1">Membrane</location>
        <topology evidence="1">Multi-pass membrane protein</topology>
    </subcellularLocation>
</comment>
<evidence type="ECO:0000313" key="9">
    <source>
        <dbReference type="EMBL" id="WAA10374.1"/>
    </source>
</evidence>
<feature type="transmembrane region" description="Helical" evidence="5">
    <location>
        <begin position="329"/>
        <end position="351"/>
    </location>
</feature>
<dbReference type="Gene3D" id="3.90.226.10">
    <property type="entry name" value="2-enoyl-CoA Hydratase, Chain A, domain 1"/>
    <property type="match status" value="1"/>
</dbReference>
<evidence type="ECO:0000256" key="2">
    <source>
        <dbReference type="ARBA" id="ARBA00022692"/>
    </source>
</evidence>
<dbReference type="SUPFAM" id="SSF141322">
    <property type="entry name" value="NfeD domain-like"/>
    <property type="match status" value="1"/>
</dbReference>
<dbReference type="InterPro" id="IPR056738">
    <property type="entry name" value="NfeD1b_N"/>
</dbReference>
<feature type="transmembrane region" description="Helical" evidence="5">
    <location>
        <begin position="257"/>
        <end position="274"/>
    </location>
</feature>
<reference evidence="9" key="1">
    <citation type="submission" date="2022-09" db="EMBL/GenBank/DDBJ databases">
        <title>Complete Genomes of Fervidibacillus albus and Fervidibacillus halotolerans isolated from tidal flat sediments.</title>
        <authorList>
            <person name="Kwon K.K."/>
            <person name="Yang S.-H."/>
            <person name="Park M.J."/>
            <person name="Oh H.-M."/>
        </authorList>
    </citation>
    <scope>NUCLEOTIDE SEQUENCE</scope>
    <source>
        <strain evidence="9">MEBiC13591</strain>
    </source>
</reference>
<feature type="domain" description="NfeD1b N-terminal" evidence="8">
    <location>
        <begin position="32"/>
        <end position="218"/>
    </location>
</feature>
<dbReference type="Pfam" id="PF25145">
    <property type="entry name" value="NfeD1b_N"/>
    <property type="match status" value="1"/>
</dbReference>
<evidence type="ECO:0000313" key="10">
    <source>
        <dbReference type="Proteomes" id="UP001164718"/>
    </source>
</evidence>
<feature type="domain" description="NfeD-like C-terminal" evidence="6">
    <location>
        <begin position="381"/>
        <end position="434"/>
    </location>
</feature>
<evidence type="ECO:0000256" key="3">
    <source>
        <dbReference type="ARBA" id="ARBA00022989"/>
    </source>
</evidence>
<evidence type="ECO:0000259" key="6">
    <source>
        <dbReference type="Pfam" id="PF01957"/>
    </source>
</evidence>
<dbReference type="PANTHER" id="PTHR33507:SF3">
    <property type="entry name" value="INNER MEMBRANE PROTEIN YBBJ"/>
    <property type="match status" value="1"/>
</dbReference>
<feature type="transmembrane region" description="Helical" evidence="5">
    <location>
        <begin position="230"/>
        <end position="250"/>
    </location>
</feature>
<dbReference type="InterPro" id="IPR002810">
    <property type="entry name" value="NfeD-like_C"/>
</dbReference>
<dbReference type="CDD" id="cd07021">
    <property type="entry name" value="Clp_protease_NfeD_like"/>
    <property type="match status" value="1"/>
</dbReference>
<feature type="domain" description="NfeD integral membrane" evidence="7">
    <location>
        <begin position="236"/>
        <end position="349"/>
    </location>
</feature>
<keyword evidence="3 5" id="KW-1133">Transmembrane helix</keyword>
<dbReference type="Proteomes" id="UP001164718">
    <property type="component" value="Chromosome"/>
</dbReference>
<dbReference type="AlphaFoldDB" id="A0A9E8LX28"/>
<dbReference type="InterPro" id="IPR029045">
    <property type="entry name" value="ClpP/crotonase-like_dom_sf"/>
</dbReference>
<dbReference type="EMBL" id="CP106878">
    <property type="protein sequence ID" value="WAA10374.1"/>
    <property type="molecule type" value="Genomic_DNA"/>
</dbReference>
<protein>
    <submittedName>
        <fullName evidence="9">Nodulation protein NfeD</fullName>
    </submittedName>
</protein>
<dbReference type="SUPFAM" id="SSF52096">
    <property type="entry name" value="ClpP/crotonase"/>
    <property type="match status" value="1"/>
</dbReference>
<keyword evidence="4 5" id="KW-0472">Membrane</keyword>
<evidence type="ECO:0000259" key="8">
    <source>
        <dbReference type="Pfam" id="PF25145"/>
    </source>
</evidence>
<dbReference type="KEGG" id="faf:OE104_03310"/>
<dbReference type="Gene3D" id="2.40.50.140">
    <property type="entry name" value="Nucleic acid-binding proteins"/>
    <property type="match status" value="1"/>
</dbReference>
<dbReference type="Pfam" id="PF24961">
    <property type="entry name" value="NfeD_membrane"/>
    <property type="match status" value="1"/>
</dbReference>
<name>A0A9E8LX28_9BACI</name>
<evidence type="ECO:0000256" key="5">
    <source>
        <dbReference type="SAM" id="Phobius"/>
    </source>
</evidence>
<evidence type="ECO:0000259" key="7">
    <source>
        <dbReference type="Pfam" id="PF24961"/>
    </source>
</evidence>
<organism evidence="9 10">
    <name type="scientific">Fervidibacillus albus</name>
    <dbReference type="NCBI Taxonomy" id="2980026"/>
    <lineage>
        <taxon>Bacteria</taxon>
        <taxon>Bacillati</taxon>
        <taxon>Bacillota</taxon>
        <taxon>Bacilli</taxon>
        <taxon>Bacillales</taxon>
        <taxon>Bacillaceae</taxon>
        <taxon>Fervidibacillus</taxon>
    </lineage>
</organism>
<evidence type="ECO:0000256" key="4">
    <source>
        <dbReference type="ARBA" id="ARBA00023136"/>
    </source>
</evidence>
<dbReference type="InterPro" id="IPR056739">
    <property type="entry name" value="NfeD_membrane"/>
</dbReference>
<sequence length="437" mass="47326">MRKWCVHLLFIALLIPLLLVPVDVAYGYDDPVYYVNIDSEITKGLYEYIERSVKEAEENGAELIIFEMDTPGGLVDVAVDIGNLLSSTELKTVAYIHPDAISAGAYIALNMDYIYMSPNANMGAAAVITSDGNAADQKAQSYWNSKMRDAAERAGKDPIYGLAMIDASIDLPEYNAPEGELLTLTASEAVEVGYADGIVENRAELLQIFGYSEGNVQNVDKTFAESLAEFITNPIVVPILLSIASLGLILELYSPGFGIPGYMGIVSLLLFFYGHYVAGLAGYESLILFILGVVLIVVELFIPGGIVGFIGLGSIFLSILFSGQNIVQMAISLLFALTVAIVAMVILMKFFGKKMTLFSKIVLQDSTSTEKGYVSHPTRTDLIGKIGTTITPLRPAGTIRIENERIDAVTEGGFIESGKEIKVVEAEGVRVVVREIQ</sequence>
<dbReference type="InterPro" id="IPR012340">
    <property type="entry name" value="NA-bd_OB-fold"/>
</dbReference>
<keyword evidence="10" id="KW-1185">Reference proteome</keyword>
<keyword evidence="2 5" id="KW-0812">Transmembrane</keyword>
<proteinExistence type="predicted"/>
<dbReference type="Pfam" id="PF01957">
    <property type="entry name" value="NfeD"/>
    <property type="match status" value="1"/>
</dbReference>
<dbReference type="RefSeq" id="WP_275418159.1">
    <property type="nucleotide sequence ID" value="NZ_CP106878.1"/>
</dbReference>
<dbReference type="InterPro" id="IPR052165">
    <property type="entry name" value="Membrane_assoc_protease"/>
</dbReference>
<dbReference type="GO" id="GO:0005886">
    <property type="term" value="C:plasma membrane"/>
    <property type="evidence" value="ECO:0007669"/>
    <property type="project" value="TreeGrafter"/>
</dbReference>
<evidence type="ECO:0000256" key="1">
    <source>
        <dbReference type="ARBA" id="ARBA00004141"/>
    </source>
</evidence>
<accession>A0A9E8LX28</accession>